<dbReference type="GO" id="GO:0009269">
    <property type="term" value="P:response to desiccation"/>
    <property type="evidence" value="ECO:0007669"/>
    <property type="project" value="InterPro"/>
</dbReference>
<reference evidence="3 4" key="2">
    <citation type="journal article" date="2016" name="Environ. Microbiol. Rep.">
        <title>Metagenomic evidence for the presence of phototrophic Gemmatimonadetes bacteria in diverse environments.</title>
        <authorList>
            <person name="Zeng Y."/>
            <person name="Baumbach J."/>
            <person name="Barbosa E.G."/>
            <person name="Azevedo V."/>
            <person name="Zhang C."/>
            <person name="Koblizek M."/>
        </authorList>
    </citation>
    <scope>NUCLEOTIDE SEQUENCE [LARGE SCALE GENOMIC DNA]</scope>
    <source>
        <strain evidence="3 4">AP64</strain>
    </source>
</reference>
<dbReference type="STRING" id="1379270.GEMMAAP_09915"/>
<name>A0A143BKU2_9BACT</name>
<dbReference type="Pfam" id="PF03168">
    <property type="entry name" value="LEA_2"/>
    <property type="match status" value="1"/>
</dbReference>
<dbReference type="RefSeq" id="WP_043581632.1">
    <property type="nucleotide sequence ID" value="NZ_CP011454.1"/>
</dbReference>
<gene>
    <name evidence="3" type="ORF">GEMMAAP_09915</name>
</gene>
<feature type="domain" description="Water stress and hypersensitive response" evidence="2">
    <location>
        <begin position="35"/>
        <end position="151"/>
    </location>
</feature>
<dbReference type="eggNOG" id="COG5608">
    <property type="taxonomic scope" value="Bacteria"/>
</dbReference>
<dbReference type="EMBL" id="CP011454">
    <property type="protein sequence ID" value="AMW05054.1"/>
    <property type="molecule type" value="Genomic_DNA"/>
</dbReference>
<organism evidence="3 4">
    <name type="scientific">Gemmatimonas phototrophica</name>
    <dbReference type="NCBI Taxonomy" id="1379270"/>
    <lineage>
        <taxon>Bacteria</taxon>
        <taxon>Pseudomonadati</taxon>
        <taxon>Gemmatimonadota</taxon>
        <taxon>Gemmatimonadia</taxon>
        <taxon>Gemmatimonadales</taxon>
        <taxon>Gemmatimonadaceae</taxon>
        <taxon>Gemmatimonas</taxon>
    </lineage>
</organism>
<dbReference type="SMART" id="SM00769">
    <property type="entry name" value="WHy"/>
    <property type="match status" value="1"/>
</dbReference>
<proteinExistence type="predicted"/>
<reference evidence="3 4" key="1">
    <citation type="journal article" date="2014" name="Proc. Natl. Acad. Sci. U.S.A.">
        <title>Functional type 2 photosynthetic reaction centers found in the rare bacterial phylum Gemmatimonadetes.</title>
        <authorList>
            <person name="Zeng Y."/>
            <person name="Feng F."/>
            <person name="Medova H."/>
            <person name="Dean J."/>
            <person name="Koblizek M."/>
        </authorList>
    </citation>
    <scope>NUCLEOTIDE SEQUENCE [LARGE SCALE GENOMIC DNA]</scope>
    <source>
        <strain evidence="3 4">AP64</strain>
    </source>
</reference>
<dbReference type="PROSITE" id="PS51257">
    <property type="entry name" value="PROKAR_LIPOPROTEIN"/>
    <property type="match status" value="1"/>
</dbReference>
<keyword evidence="4" id="KW-1185">Reference proteome</keyword>
<accession>A0A143BKU2</accession>
<dbReference type="KEGG" id="gph:GEMMAAP_09915"/>
<feature type="chain" id="PRO_5007506932" description="Water stress and hypersensitive response domain-containing protein" evidence="1">
    <location>
        <begin position="24"/>
        <end position="159"/>
    </location>
</feature>
<feature type="signal peptide" evidence="1">
    <location>
        <begin position="1"/>
        <end position="23"/>
    </location>
</feature>
<protein>
    <recommendedName>
        <fullName evidence="2">Water stress and hypersensitive response domain-containing protein</fullName>
    </recommendedName>
</protein>
<dbReference type="InterPro" id="IPR013990">
    <property type="entry name" value="WHy-dom"/>
</dbReference>
<keyword evidence="1" id="KW-0732">Signal</keyword>
<dbReference type="Proteomes" id="UP000076404">
    <property type="component" value="Chromosome"/>
</dbReference>
<evidence type="ECO:0000256" key="1">
    <source>
        <dbReference type="SAM" id="SignalP"/>
    </source>
</evidence>
<dbReference type="Gene3D" id="2.60.40.1820">
    <property type="match status" value="1"/>
</dbReference>
<dbReference type="InterPro" id="IPR004864">
    <property type="entry name" value="LEA_2"/>
</dbReference>
<dbReference type="AlphaFoldDB" id="A0A143BKU2"/>
<evidence type="ECO:0000313" key="3">
    <source>
        <dbReference type="EMBL" id="AMW05054.1"/>
    </source>
</evidence>
<evidence type="ECO:0000259" key="2">
    <source>
        <dbReference type="SMART" id="SM00769"/>
    </source>
</evidence>
<dbReference type="OrthoDB" id="9795493at2"/>
<sequence length="159" mass="16927">MRMKRMVTAVVVAVVATGAVGCAALGRATFKEPDVRLREFNITGLGLSGGSVDVVLSVYNPNGYKLDALKMTYQVDVDSIKLGEGALDSRFVVPEKDSSLVKLPIRFTYAGLGAAGRALIQSGTVNYRVRGDFTVATPLGNFTRPYDQTGRYSSVAGAK</sequence>
<dbReference type="SUPFAM" id="SSF117070">
    <property type="entry name" value="LEA14-like"/>
    <property type="match status" value="1"/>
</dbReference>
<evidence type="ECO:0000313" key="4">
    <source>
        <dbReference type="Proteomes" id="UP000076404"/>
    </source>
</evidence>